<evidence type="ECO:0000256" key="9">
    <source>
        <dbReference type="ARBA" id="ARBA00023125"/>
    </source>
</evidence>
<dbReference type="CDD" id="cd01121">
    <property type="entry name" value="RadA_SMS_N"/>
    <property type="match status" value="1"/>
</dbReference>
<evidence type="ECO:0000256" key="8">
    <source>
        <dbReference type="ARBA" id="ARBA00023016"/>
    </source>
</evidence>
<keyword evidence="5" id="KW-0378">Hydrolase</keyword>
<dbReference type="SUPFAM" id="SSF54211">
    <property type="entry name" value="Ribosomal protein S5 domain 2-like"/>
    <property type="match status" value="1"/>
</dbReference>
<dbReference type="SUPFAM" id="SSF52540">
    <property type="entry name" value="P-loop containing nucleoside triphosphate hydrolases"/>
    <property type="match status" value="1"/>
</dbReference>
<dbReference type="InterPro" id="IPR020568">
    <property type="entry name" value="Ribosomal_Su5_D2-typ_SF"/>
</dbReference>
<keyword evidence="10 11" id="KW-0234">DNA repair</keyword>
<dbReference type="Pfam" id="PF18073">
    <property type="entry name" value="Zn_ribbon_LapB"/>
    <property type="match status" value="1"/>
</dbReference>
<organism evidence="15 16">
    <name type="scientific">Solitalea canadensis (strain ATCC 29591 / DSM 3403 / JCM 21819 / LMG 8368 / NBRC 15130 / NCIMB 12057 / USAM 9D)</name>
    <name type="common">Flexibacter canadensis</name>
    <dbReference type="NCBI Taxonomy" id="929556"/>
    <lineage>
        <taxon>Bacteria</taxon>
        <taxon>Pseudomonadati</taxon>
        <taxon>Bacteroidota</taxon>
        <taxon>Sphingobacteriia</taxon>
        <taxon>Sphingobacteriales</taxon>
        <taxon>Sphingobacteriaceae</taxon>
        <taxon>Solitalea</taxon>
    </lineage>
</organism>
<dbReference type="InterPro" id="IPR003593">
    <property type="entry name" value="AAA+_ATPase"/>
</dbReference>
<dbReference type="eggNOG" id="COG1066">
    <property type="taxonomic scope" value="Bacteria"/>
</dbReference>
<dbReference type="GO" id="GO:0003684">
    <property type="term" value="F:damaged DNA binding"/>
    <property type="evidence" value="ECO:0007669"/>
    <property type="project" value="InterPro"/>
</dbReference>
<keyword evidence="3 11" id="KW-0227">DNA damage</keyword>
<dbReference type="HAMAP" id="MF_01498">
    <property type="entry name" value="RadA_bact"/>
    <property type="match status" value="1"/>
</dbReference>
<evidence type="ECO:0000256" key="3">
    <source>
        <dbReference type="ARBA" id="ARBA00022763"/>
    </source>
</evidence>
<keyword evidence="1 11" id="KW-0479">Metal-binding</keyword>
<dbReference type="EMBL" id="CP003349">
    <property type="protein sequence ID" value="AFD08527.1"/>
    <property type="molecule type" value="Genomic_DNA"/>
</dbReference>
<evidence type="ECO:0000313" key="15">
    <source>
        <dbReference type="EMBL" id="AFD08527.1"/>
    </source>
</evidence>
<evidence type="ECO:0000256" key="10">
    <source>
        <dbReference type="ARBA" id="ARBA00023204"/>
    </source>
</evidence>
<dbReference type="PROSITE" id="PS50162">
    <property type="entry name" value="RECA_2"/>
    <property type="match status" value="1"/>
</dbReference>
<dbReference type="PANTHER" id="PTHR32472">
    <property type="entry name" value="DNA REPAIR PROTEIN RADA"/>
    <property type="match status" value="1"/>
</dbReference>
<feature type="binding site" evidence="11">
    <location>
        <begin position="129"/>
        <end position="136"/>
    </location>
    <ligand>
        <name>ATP</name>
        <dbReference type="ChEBI" id="CHEBI:30616"/>
    </ligand>
</feature>
<keyword evidence="4 13" id="KW-0863">Zinc-finger</keyword>
<gene>
    <name evidence="11" type="primary">radA</name>
    <name evidence="15" type="ordered locus">Solca_3522</name>
</gene>
<dbReference type="GO" id="GO:0140664">
    <property type="term" value="F:ATP-dependent DNA damage sensor activity"/>
    <property type="evidence" value="ECO:0007669"/>
    <property type="project" value="InterPro"/>
</dbReference>
<name>H8KSH6_SOLCM</name>
<evidence type="ECO:0000256" key="2">
    <source>
        <dbReference type="ARBA" id="ARBA00022741"/>
    </source>
</evidence>
<feature type="short sequence motif" description="RadA KNRFG motif" evidence="11">
    <location>
        <begin position="286"/>
        <end position="290"/>
    </location>
</feature>
<comment type="function">
    <text evidence="11">Plays a role in repairing double-strand DNA breaks, probably involving stabilizing or processing branched DNA or blocked replication forks.</text>
</comment>
<feature type="region of interest" description="Lon-protease-like" evidence="11">
    <location>
        <begin position="385"/>
        <end position="489"/>
    </location>
</feature>
<dbReference type="Pfam" id="PF13481">
    <property type="entry name" value="AAA_25"/>
    <property type="match status" value="1"/>
</dbReference>
<keyword evidence="2 11" id="KW-0547">Nucleotide-binding</keyword>
<proteinExistence type="inferred from homology"/>
<evidence type="ECO:0000313" key="16">
    <source>
        <dbReference type="Proteomes" id="UP000007590"/>
    </source>
</evidence>
<evidence type="ECO:0000256" key="1">
    <source>
        <dbReference type="ARBA" id="ARBA00022723"/>
    </source>
</evidence>
<evidence type="ECO:0000256" key="6">
    <source>
        <dbReference type="ARBA" id="ARBA00022833"/>
    </source>
</evidence>
<evidence type="ECO:0000256" key="7">
    <source>
        <dbReference type="ARBA" id="ARBA00022840"/>
    </source>
</evidence>
<dbReference type="GO" id="GO:0008270">
    <property type="term" value="F:zinc ion binding"/>
    <property type="evidence" value="ECO:0007669"/>
    <property type="project" value="UniProtKB-KW"/>
</dbReference>
<dbReference type="FunFam" id="3.40.50.300:FF:000050">
    <property type="entry name" value="DNA repair protein RadA"/>
    <property type="match status" value="1"/>
</dbReference>
<keyword evidence="6 13" id="KW-0862">Zinc</keyword>
<dbReference type="InterPro" id="IPR020588">
    <property type="entry name" value="RecA_ATP-bd"/>
</dbReference>
<dbReference type="GO" id="GO:0005829">
    <property type="term" value="C:cytosol"/>
    <property type="evidence" value="ECO:0007669"/>
    <property type="project" value="TreeGrafter"/>
</dbReference>
<dbReference type="Proteomes" id="UP000007590">
    <property type="component" value="Chromosome"/>
</dbReference>
<dbReference type="InterPro" id="IPR004504">
    <property type="entry name" value="DNA_repair_RadA"/>
</dbReference>
<keyword evidence="7 11" id="KW-0067">ATP-binding</keyword>
<keyword evidence="16" id="KW-1185">Reference proteome</keyword>
<dbReference type="GO" id="GO:0005524">
    <property type="term" value="F:ATP binding"/>
    <property type="evidence" value="ECO:0007669"/>
    <property type="project" value="UniProtKB-UniRule"/>
</dbReference>
<evidence type="ECO:0000256" key="4">
    <source>
        <dbReference type="ARBA" id="ARBA00022771"/>
    </source>
</evidence>
<dbReference type="GO" id="GO:0000725">
    <property type="term" value="P:recombinational repair"/>
    <property type="evidence" value="ECO:0007669"/>
    <property type="project" value="UniProtKB-UniRule"/>
</dbReference>
<dbReference type="AlphaFoldDB" id="H8KSH6"/>
<comment type="similarity">
    <text evidence="11 13">Belongs to the RecA family. RadA subfamily.</text>
</comment>
<dbReference type="Gene3D" id="3.30.230.10">
    <property type="match status" value="1"/>
</dbReference>
<dbReference type="PRINTS" id="PR01874">
    <property type="entry name" value="DNAREPAIRADA"/>
</dbReference>
<comment type="domain">
    <text evidence="11">The middle region has homology to RecA with ATPase motifs including the RadA KNRFG motif, while the C-terminus is homologous to Lon protease.</text>
</comment>
<keyword evidence="9 11" id="KW-0238">DNA-binding</keyword>
<sequence length="489" mass="54482">MKENYSLFHFHFFIPVAIRAYYFQTNFVSKLKTTYFCQSCGYQSPKWLGKCPSCSAWNTFVEEIIEKPNASIPNWKAPTTTTSTQRSQKPQEINSIAYNEQQRILTNDSELNRVLGGGIVPGSLVLIGGEPGIGKSTLMLQLALNLKGHRVLYVSGEESDQQIKMRAERIEENSSKGECFILTETSTQNIFKQIEELEPRIVIIDSIQTLYSAHIESTPGSVSQVRECTAELLRFAKETATPVFLIGHITKDGMIAGPKILEHMVDTVLQFEGDRHYSYRILRAVKNRFGSASELGIYEMQGSGLREVSNPSEILLSQRDEPLSGVTVSATVEGARTMLVETQALVSHSAYGTPQRSATGYDTRRMNMLLAVLEKRGGFKLGVKDVFVNITGGIRIEDPAIDLGLVAAIISSNEDIPVSYKTCFAAEVGLSGEIRAVNRIEQRIAEAEKLGFEQIFISKYNQKALDLKRFNIEIVSVGKIEEVFNYLFG</sequence>
<dbReference type="InterPro" id="IPR027417">
    <property type="entry name" value="P-loop_NTPase"/>
</dbReference>
<evidence type="ECO:0000259" key="14">
    <source>
        <dbReference type="PROSITE" id="PS50162"/>
    </source>
</evidence>
<accession>H8KSH6</accession>
<comment type="function">
    <text evidence="13">DNA-dependent ATPase involved in processing of recombination intermediates, plays a role in repairing DNA breaks. Stimulates the branch migration of RecA-mediated strand transfer reactions, allowing the 3' invading strand to extend heteroduplex DNA faster. Binds ssDNA in the presence of ADP but not other nucleotides, has ATPase activity that is stimulated by ssDNA and various branched DNA structures, but inhibited by SSB. Does not have RecA's homology-searching function.</text>
</comment>
<keyword evidence="8 11" id="KW-0346">Stress response</keyword>
<dbReference type="Pfam" id="PF13541">
    <property type="entry name" value="ChlI"/>
    <property type="match status" value="1"/>
</dbReference>
<dbReference type="SMART" id="SM00382">
    <property type="entry name" value="AAA"/>
    <property type="match status" value="1"/>
</dbReference>
<dbReference type="PANTHER" id="PTHR32472:SF10">
    <property type="entry name" value="DNA REPAIR PROTEIN RADA-LIKE PROTEIN"/>
    <property type="match status" value="1"/>
</dbReference>
<dbReference type="InterPro" id="IPR014721">
    <property type="entry name" value="Ribsml_uS5_D2-typ_fold_subgr"/>
</dbReference>
<dbReference type="KEGG" id="scn:Solca_3522"/>
<evidence type="ECO:0000256" key="12">
    <source>
        <dbReference type="NCBIfam" id="TIGR00416"/>
    </source>
</evidence>
<dbReference type="NCBIfam" id="TIGR00416">
    <property type="entry name" value="sms"/>
    <property type="match status" value="1"/>
</dbReference>
<protein>
    <recommendedName>
        <fullName evidence="11 12">DNA repair protein RadA</fullName>
    </recommendedName>
</protein>
<reference evidence="15" key="1">
    <citation type="submission" date="2012-02" db="EMBL/GenBank/DDBJ databases">
        <title>The complete genome of Solitalea canadensis DSM 3403.</title>
        <authorList>
            <consortium name="US DOE Joint Genome Institute (JGI-PGF)"/>
            <person name="Lucas S."/>
            <person name="Copeland A."/>
            <person name="Lapidus A."/>
            <person name="Glavina del Rio T."/>
            <person name="Dalin E."/>
            <person name="Tice H."/>
            <person name="Bruce D."/>
            <person name="Goodwin L."/>
            <person name="Pitluck S."/>
            <person name="Peters L."/>
            <person name="Ovchinnikova G."/>
            <person name="Lu M."/>
            <person name="Kyrpides N."/>
            <person name="Mavromatis K."/>
            <person name="Ivanova N."/>
            <person name="Brettin T."/>
            <person name="Detter J.C."/>
            <person name="Han C."/>
            <person name="Larimer F."/>
            <person name="Land M."/>
            <person name="Hauser L."/>
            <person name="Markowitz V."/>
            <person name="Cheng J.-F."/>
            <person name="Hugenholtz P."/>
            <person name="Woyke T."/>
            <person name="Wu D."/>
            <person name="Spring S."/>
            <person name="Schroeder M."/>
            <person name="Kopitz M."/>
            <person name="Brambilla E."/>
            <person name="Klenk H.-P."/>
            <person name="Eisen J.A."/>
        </authorList>
    </citation>
    <scope>NUCLEOTIDE SEQUENCE</scope>
    <source>
        <strain evidence="15">DSM 3403</strain>
    </source>
</reference>
<dbReference type="GO" id="GO:0016787">
    <property type="term" value="F:hydrolase activity"/>
    <property type="evidence" value="ECO:0007669"/>
    <property type="project" value="UniProtKB-KW"/>
</dbReference>
<evidence type="ECO:0000256" key="13">
    <source>
        <dbReference type="RuleBase" id="RU003555"/>
    </source>
</evidence>
<dbReference type="InterPro" id="IPR041166">
    <property type="entry name" value="Rubredoxin_2"/>
</dbReference>
<evidence type="ECO:0000256" key="11">
    <source>
        <dbReference type="HAMAP-Rule" id="MF_01498"/>
    </source>
</evidence>
<dbReference type="HOGENOM" id="CLU_018264_0_1_10"/>
<feature type="domain" description="RecA family profile 1" evidence="14">
    <location>
        <begin position="100"/>
        <end position="249"/>
    </location>
</feature>
<evidence type="ECO:0000256" key="5">
    <source>
        <dbReference type="ARBA" id="ARBA00022801"/>
    </source>
</evidence>
<dbReference type="Gene3D" id="3.40.50.300">
    <property type="entry name" value="P-loop containing nucleotide triphosphate hydrolases"/>
    <property type="match status" value="1"/>
</dbReference>
<dbReference type="STRING" id="929556.Solca_3522"/>